<feature type="repeat" description="ANK" evidence="3">
    <location>
        <begin position="373"/>
        <end position="405"/>
    </location>
</feature>
<dbReference type="PRINTS" id="PR01415">
    <property type="entry name" value="ANKYRIN"/>
</dbReference>
<dbReference type="SUPFAM" id="SSF48403">
    <property type="entry name" value="Ankyrin repeat"/>
    <property type="match status" value="3"/>
</dbReference>
<reference evidence="4 5" key="1">
    <citation type="submission" date="2014-04" db="EMBL/GenBank/DDBJ databases">
        <title>Whole genome sequence of 'Brachyspira hampsonii' D13-03603F2.</title>
        <authorList>
            <person name="Patterson A.H."/>
            <person name="Chaban B."/>
            <person name="Fernando C."/>
            <person name="Harding J.C."/>
            <person name="Hill J.E."/>
        </authorList>
    </citation>
    <scope>NUCLEOTIDE SEQUENCE [LARGE SCALE GENOMIC DNA]</scope>
    <source>
        <strain evidence="4 5">D13-03603F2</strain>
    </source>
</reference>
<keyword evidence="1" id="KW-0677">Repeat</keyword>
<dbReference type="Pfam" id="PF12796">
    <property type="entry name" value="Ank_2"/>
    <property type="match status" value="6"/>
</dbReference>
<dbReference type="InterPro" id="IPR002110">
    <property type="entry name" value="Ankyrin_rpt"/>
</dbReference>
<sequence length="868" mass="97591">MIKNGFLFIILLFTISFNIFALTQKEEEFFNAVKENKYESQLKNLLRYKIDLNATNEMGLTPLLYAIECGNERAVRVLLEYSEVNIEYKLPDDFADYPYINRYEGDSFNIGGATPLMFAIFKGNSRIVKQLIDKNANVKAKDNEGTSVFLYACGFGDGNIIRMLLVKDRTLVNDKTLNSNINGLHYAASLNNLETINFLIKNVDMNINDRDLNGCTALYYAAYHGKREAYNLLIKLGANKDIGDNYGVKPEYILSGGSSAVDLGTDNNEENNNSFTNTYEENMSIIRTIQESDTNALRNIMMYSNFNMNSVIIAYETPLTYAIHLGKDDMVNELLKYRIDNTNIINIETSFIPRDDLYFNESRAEFTGYVYLYNASPLQYSIFKGNTNIINTLLKLGADINRKDSLGNNALMYAASYGSAEVIDTLLNYSSNSYRVVDIYGDTPLHNAALLGNTNTLTALMNRTPININVQNIDGNTPLHLAVKNHNTNTYRFLLLKGADYTIKNYDGKTASDLLYGDGVESIESIISNNINTNNISTNNVYYSNFYTNEKLNDAKSNNDLYGNTNLNNIDNTNNNILTNSYNNMPYNNTFDEVKAVPANIFSDDLIYEYSDDKTIDDKNDDDYVEPDADDDYSHIYEASKPLFDAIYNGNIEEMLKAISNGIDINSRNEEGFTPLLYAINYDKLEAIKALLSYSNIIDIEMPLNNYTNIYSVKGKNFSGEVLFNGTTPLQYAVYKGNTNAVNLLIENGADTKKKDYNGYCSLFYASAFSDANMIHFLLTKDPSLTREKSLSGRTVMHFSALYGNDEAISYYLSNTFLSINAKDNEGNTPLHCACEKGYSSTINLLVQRGAKTDMRNNEGLTPADIAG</sequence>
<gene>
    <name evidence="4" type="ORF">DJ52_15820</name>
</gene>
<dbReference type="InterPro" id="IPR036770">
    <property type="entry name" value="Ankyrin_rpt-contain_sf"/>
</dbReference>
<evidence type="ECO:0000313" key="5">
    <source>
        <dbReference type="Proteomes" id="UP000238924"/>
    </source>
</evidence>
<comment type="caution">
    <text evidence="4">The sequence shown here is derived from an EMBL/GenBank/DDBJ whole genome shotgun (WGS) entry which is preliminary data.</text>
</comment>
<dbReference type="SMART" id="SM00248">
    <property type="entry name" value="ANK"/>
    <property type="match status" value="16"/>
</dbReference>
<dbReference type="PROSITE" id="PS50297">
    <property type="entry name" value="ANK_REP_REGION"/>
    <property type="match status" value="6"/>
</dbReference>
<keyword evidence="5" id="KW-1185">Reference proteome</keyword>
<feature type="repeat" description="ANK" evidence="3">
    <location>
        <begin position="826"/>
        <end position="858"/>
    </location>
</feature>
<dbReference type="Proteomes" id="UP000238924">
    <property type="component" value="Unassembled WGS sequence"/>
</dbReference>
<evidence type="ECO:0000256" key="3">
    <source>
        <dbReference type="PROSITE-ProRule" id="PRU00023"/>
    </source>
</evidence>
<feature type="repeat" description="ANK" evidence="3">
    <location>
        <begin position="111"/>
        <end position="143"/>
    </location>
</feature>
<dbReference type="RefSeq" id="WP_104619358.1">
    <property type="nucleotide sequence ID" value="NZ_JJMJ01000290.1"/>
</dbReference>
<evidence type="ECO:0000256" key="2">
    <source>
        <dbReference type="ARBA" id="ARBA00023043"/>
    </source>
</evidence>
<evidence type="ECO:0000256" key="1">
    <source>
        <dbReference type="ARBA" id="ARBA00022737"/>
    </source>
</evidence>
<evidence type="ECO:0000313" key="4">
    <source>
        <dbReference type="EMBL" id="PPS20615.1"/>
    </source>
</evidence>
<feature type="repeat" description="ANK" evidence="3">
    <location>
        <begin position="213"/>
        <end position="245"/>
    </location>
</feature>
<dbReference type="PANTHER" id="PTHR24198:SF165">
    <property type="entry name" value="ANKYRIN REPEAT-CONTAINING PROTEIN-RELATED"/>
    <property type="match status" value="1"/>
</dbReference>
<keyword evidence="2 3" id="KW-0040">ANK repeat</keyword>
<organism evidence="4 5">
    <name type="scientific">Brachyspira murdochii</name>
    <dbReference type="NCBI Taxonomy" id="84378"/>
    <lineage>
        <taxon>Bacteria</taxon>
        <taxon>Pseudomonadati</taxon>
        <taxon>Spirochaetota</taxon>
        <taxon>Spirochaetia</taxon>
        <taxon>Brachyspirales</taxon>
        <taxon>Brachyspiraceae</taxon>
        <taxon>Brachyspira</taxon>
    </lineage>
</organism>
<dbReference type="PANTHER" id="PTHR24198">
    <property type="entry name" value="ANKYRIN REPEAT AND PROTEIN KINASE DOMAIN-CONTAINING PROTEIN"/>
    <property type="match status" value="1"/>
</dbReference>
<protein>
    <submittedName>
        <fullName evidence="4">Ankyrin</fullName>
    </submittedName>
</protein>
<feature type="repeat" description="ANK" evidence="3">
    <location>
        <begin position="440"/>
        <end position="473"/>
    </location>
</feature>
<dbReference type="Gene3D" id="1.25.40.20">
    <property type="entry name" value="Ankyrin repeat-containing domain"/>
    <property type="match status" value="5"/>
</dbReference>
<accession>A0ABX5B0I6</accession>
<name>A0ABX5B0I6_9SPIR</name>
<feature type="repeat" description="ANK" evidence="3">
    <location>
        <begin position="725"/>
        <end position="757"/>
    </location>
</feature>
<feature type="repeat" description="ANK" evidence="3">
    <location>
        <begin position="474"/>
        <end position="506"/>
    </location>
</feature>
<dbReference type="EMBL" id="JJMJ01000290">
    <property type="protein sequence ID" value="PPS20615.1"/>
    <property type="molecule type" value="Genomic_DNA"/>
</dbReference>
<dbReference type="PROSITE" id="PS50088">
    <property type="entry name" value="ANK_REPEAT"/>
    <property type="match status" value="7"/>
</dbReference>
<proteinExistence type="predicted"/>